<name>A0A919R5Q7_9ACTN</name>
<sequence>MVGLAFAGIAIYTVINFAAAIIALSLARDSDTAPVVLGAGAVLLALVALGGGAALLFVRRPWATGLGMGLMIGWAISSIVTAGYCTGLNPGLYG</sequence>
<keyword evidence="1" id="KW-1133">Transmembrane helix</keyword>
<evidence type="ECO:0000313" key="2">
    <source>
        <dbReference type="EMBL" id="GII77617.1"/>
    </source>
</evidence>
<comment type="caution">
    <text evidence="2">The sequence shown here is derived from an EMBL/GenBank/DDBJ whole genome shotgun (WGS) entry which is preliminary data.</text>
</comment>
<organism evidence="2 3">
    <name type="scientific">Sphaerisporangium rufum</name>
    <dbReference type="NCBI Taxonomy" id="1381558"/>
    <lineage>
        <taxon>Bacteria</taxon>
        <taxon>Bacillati</taxon>
        <taxon>Actinomycetota</taxon>
        <taxon>Actinomycetes</taxon>
        <taxon>Streptosporangiales</taxon>
        <taxon>Streptosporangiaceae</taxon>
        <taxon>Sphaerisporangium</taxon>
    </lineage>
</organism>
<dbReference type="EMBL" id="BOOU01000036">
    <property type="protein sequence ID" value="GII77617.1"/>
    <property type="molecule type" value="Genomic_DNA"/>
</dbReference>
<dbReference type="AlphaFoldDB" id="A0A919R5Q7"/>
<gene>
    <name evidence="2" type="ORF">Sru01_25990</name>
</gene>
<accession>A0A919R5Q7</accession>
<feature type="transmembrane region" description="Helical" evidence="1">
    <location>
        <begin position="37"/>
        <end position="58"/>
    </location>
</feature>
<feature type="transmembrane region" description="Helical" evidence="1">
    <location>
        <begin position="65"/>
        <end position="84"/>
    </location>
</feature>
<protein>
    <submittedName>
        <fullName evidence="2">Uncharacterized protein</fullName>
    </submittedName>
</protein>
<keyword evidence="1" id="KW-0812">Transmembrane</keyword>
<keyword evidence="1" id="KW-0472">Membrane</keyword>
<dbReference type="Proteomes" id="UP000655287">
    <property type="component" value="Unassembled WGS sequence"/>
</dbReference>
<evidence type="ECO:0000256" key="1">
    <source>
        <dbReference type="SAM" id="Phobius"/>
    </source>
</evidence>
<reference evidence="2" key="1">
    <citation type="submission" date="2021-01" db="EMBL/GenBank/DDBJ databases">
        <title>Whole genome shotgun sequence of Sphaerisporangium rufum NBRC 109079.</title>
        <authorList>
            <person name="Komaki H."/>
            <person name="Tamura T."/>
        </authorList>
    </citation>
    <scope>NUCLEOTIDE SEQUENCE</scope>
    <source>
        <strain evidence="2">NBRC 109079</strain>
    </source>
</reference>
<proteinExistence type="predicted"/>
<keyword evidence="3" id="KW-1185">Reference proteome</keyword>
<evidence type="ECO:0000313" key="3">
    <source>
        <dbReference type="Proteomes" id="UP000655287"/>
    </source>
</evidence>